<dbReference type="SUPFAM" id="SSF158997">
    <property type="entry name" value="Trm112p-like"/>
    <property type="match status" value="1"/>
</dbReference>
<name>A0A0E9NBK7_SAICN</name>
<accession>A0A0E9NBK7</accession>
<dbReference type="GO" id="GO:0030488">
    <property type="term" value="P:tRNA methylation"/>
    <property type="evidence" value="ECO:0007669"/>
    <property type="project" value="TreeGrafter"/>
</dbReference>
<dbReference type="STRING" id="698492.A0A0E9NBK7"/>
<reference evidence="2 3" key="3">
    <citation type="journal article" date="2015" name="Genome Announc.">
        <title>Draft Genome Sequence of the Archiascomycetous Yeast Saitoella complicata.</title>
        <authorList>
            <person name="Yamauchi K."/>
            <person name="Kondo S."/>
            <person name="Hamamoto M."/>
            <person name="Takahashi Y."/>
            <person name="Ogura Y."/>
            <person name="Hayashi T."/>
            <person name="Nishida H."/>
        </authorList>
    </citation>
    <scope>NUCLEOTIDE SEQUENCE [LARGE SCALE GENOMIC DNA]</scope>
    <source>
        <strain evidence="2 3">NRRL Y-17804</strain>
    </source>
</reference>
<dbReference type="InterPro" id="IPR039127">
    <property type="entry name" value="Trm112"/>
</dbReference>
<dbReference type="GO" id="GO:0070476">
    <property type="term" value="P:rRNA (guanine-N7)-methylation"/>
    <property type="evidence" value="ECO:0007669"/>
    <property type="project" value="TreeGrafter"/>
</dbReference>
<dbReference type="EMBL" id="BACD03000007">
    <property type="protein sequence ID" value="GAO47081.1"/>
    <property type="molecule type" value="Genomic_DNA"/>
</dbReference>
<evidence type="ECO:0000313" key="3">
    <source>
        <dbReference type="Proteomes" id="UP000033140"/>
    </source>
</evidence>
<reference evidence="2 3" key="1">
    <citation type="journal article" date="2011" name="J. Gen. Appl. Microbiol.">
        <title>Draft genome sequencing of the enigmatic yeast Saitoella complicata.</title>
        <authorList>
            <person name="Nishida H."/>
            <person name="Hamamoto M."/>
            <person name="Sugiyama J."/>
        </authorList>
    </citation>
    <scope>NUCLEOTIDE SEQUENCE [LARGE SCALE GENOMIC DNA]</scope>
    <source>
        <strain evidence="2 3">NRRL Y-17804</strain>
    </source>
</reference>
<comment type="caution">
    <text evidence="2">The sequence shown here is derived from an EMBL/GenBank/DDBJ whole genome shotgun (WGS) entry which is preliminary data.</text>
</comment>
<gene>
    <name evidence="2" type="ORF">G7K_1293-t1</name>
</gene>
<dbReference type="Gene3D" id="2.20.25.10">
    <property type="match status" value="1"/>
</dbReference>
<dbReference type="GO" id="GO:0046982">
    <property type="term" value="F:protein heterodimerization activity"/>
    <property type="evidence" value="ECO:0007669"/>
    <property type="project" value="InterPro"/>
</dbReference>
<dbReference type="PANTHER" id="PTHR12773">
    <property type="entry name" value="UPF0315 PROTEIN-RELATED"/>
    <property type="match status" value="1"/>
</dbReference>
<dbReference type="InterPro" id="IPR005651">
    <property type="entry name" value="Trm112-like"/>
</dbReference>
<protein>
    <recommendedName>
        <fullName evidence="4">Trm112p-domain-containing protein</fullName>
    </recommendedName>
</protein>
<keyword evidence="3" id="KW-1185">Reference proteome</keyword>
<dbReference type="OMA" id="NMLTSKC"/>
<organism evidence="2 3">
    <name type="scientific">Saitoella complicata (strain BCRC 22490 / CBS 7301 / JCM 7358 / NBRC 10748 / NRRL Y-17804)</name>
    <dbReference type="NCBI Taxonomy" id="698492"/>
    <lineage>
        <taxon>Eukaryota</taxon>
        <taxon>Fungi</taxon>
        <taxon>Dikarya</taxon>
        <taxon>Ascomycota</taxon>
        <taxon>Taphrinomycotina</taxon>
        <taxon>Taphrinomycotina incertae sedis</taxon>
        <taxon>Saitoella</taxon>
    </lineage>
</organism>
<proteinExistence type="inferred from homology"/>
<dbReference type="AlphaFoldDB" id="A0A0E9NBK7"/>
<dbReference type="Pfam" id="PF03966">
    <property type="entry name" value="Trm112p"/>
    <property type="match status" value="1"/>
</dbReference>
<sequence>MVKVLTVNFLTCAAKGCTSSPKAYPLHFQDAELILQEMDFNPVFIANILPRVEWPALLTTTTELGNSANVPQQKPEDVDPERDEEMLKALHEVLLETQVMSGKLVCGNCGHVYEVRDGIPNMLLNEHEIPTSA</sequence>
<evidence type="ECO:0000256" key="1">
    <source>
        <dbReference type="ARBA" id="ARBA00007980"/>
    </source>
</evidence>
<dbReference type="PANTHER" id="PTHR12773:SF0">
    <property type="entry name" value="MULTIFUNCTIONAL METHYLTRANSFERASE SUBUNIT TRM112-LIKE PROTEIN"/>
    <property type="match status" value="1"/>
</dbReference>
<dbReference type="Proteomes" id="UP000033140">
    <property type="component" value="Unassembled WGS sequence"/>
</dbReference>
<evidence type="ECO:0000313" key="2">
    <source>
        <dbReference type="EMBL" id="GAO47081.1"/>
    </source>
</evidence>
<reference evidence="2 3" key="2">
    <citation type="journal article" date="2014" name="J. Gen. Appl. Microbiol.">
        <title>The early diverging ascomycetous budding yeast Saitoella complicata has three histone deacetylases belonging to the Clr6, Hos2, and Rpd3 lineages.</title>
        <authorList>
            <person name="Nishida H."/>
            <person name="Matsumoto T."/>
            <person name="Kondo S."/>
            <person name="Hamamoto M."/>
            <person name="Yoshikawa H."/>
        </authorList>
    </citation>
    <scope>NUCLEOTIDE SEQUENCE [LARGE SCALE GENOMIC DNA]</scope>
    <source>
        <strain evidence="2 3">NRRL Y-17804</strain>
    </source>
</reference>
<evidence type="ECO:0008006" key="4">
    <source>
        <dbReference type="Google" id="ProtNLM"/>
    </source>
</evidence>
<dbReference type="CDD" id="cd21089">
    <property type="entry name" value="Trm112-like"/>
    <property type="match status" value="1"/>
</dbReference>
<comment type="similarity">
    <text evidence="1">Belongs to the TRM112 family.</text>
</comment>